<keyword evidence="4" id="KW-0443">Lipid metabolism</keyword>
<comment type="caution">
    <text evidence="11">The sequence shown here is derived from an EMBL/GenBank/DDBJ whole genome shotgun (WGS) entry which is preliminary data.</text>
</comment>
<evidence type="ECO:0000259" key="9">
    <source>
        <dbReference type="Pfam" id="PF02551"/>
    </source>
</evidence>
<feature type="domain" description="Acyl-CoA thioesterase 2 C-terminal" evidence="9">
    <location>
        <begin position="156"/>
        <end position="281"/>
    </location>
</feature>
<dbReference type="InterPro" id="IPR029069">
    <property type="entry name" value="HotDog_dom_sf"/>
</dbReference>
<dbReference type="PANTHER" id="PTHR11066:SF34">
    <property type="entry name" value="ACYL-COENZYME A THIOESTERASE 8"/>
    <property type="match status" value="1"/>
</dbReference>
<dbReference type="Gene3D" id="2.40.160.210">
    <property type="entry name" value="Acyl-CoA thioesterase, double hotdog domain"/>
    <property type="match status" value="1"/>
</dbReference>
<dbReference type="InterPro" id="IPR003703">
    <property type="entry name" value="Acyl_CoA_thio"/>
</dbReference>
<gene>
    <name evidence="11" type="primary">tesB</name>
    <name evidence="11" type="ORF">GCM10007894_22990</name>
</gene>
<dbReference type="FunFam" id="2.40.160.210:FF:000001">
    <property type="entry name" value="Acyl-CoA thioesterase II"/>
    <property type="match status" value="1"/>
</dbReference>
<evidence type="ECO:0000259" key="10">
    <source>
        <dbReference type="Pfam" id="PF13622"/>
    </source>
</evidence>
<evidence type="ECO:0000256" key="6">
    <source>
        <dbReference type="ARBA" id="ARBA00050943"/>
    </source>
</evidence>
<dbReference type="InterPro" id="IPR025652">
    <property type="entry name" value="TesB_C"/>
</dbReference>
<dbReference type="Pfam" id="PF13622">
    <property type="entry name" value="4HBT_3"/>
    <property type="match status" value="1"/>
</dbReference>
<evidence type="ECO:0000313" key="12">
    <source>
        <dbReference type="Proteomes" id="UP001157439"/>
    </source>
</evidence>
<keyword evidence="12" id="KW-1185">Reference proteome</keyword>
<dbReference type="GO" id="GO:0047617">
    <property type="term" value="F:fatty acyl-CoA hydrolase activity"/>
    <property type="evidence" value="ECO:0007669"/>
    <property type="project" value="UniProtKB-EC"/>
</dbReference>
<comment type="similarity">
    <text evidence="1">Belongs to the C/M/P thioester hydrolase family.</text>
</comment>
<dbReference type="GO" id="GO:0006637">
    <property type="term" value="P:acyl-CoA metabolic process"/>
    <property type="evidence" value="ECO:0007669"/>
    <property type="project" value="InterPro"/>
</dbReference>
<dbReference type="CDD" id="cd03445">
    <property type="entry name" value="Thioesterase_II_repeat2"/>
    <property type="match status" value="1"/>
</dbReference>
<dbReference type="GO" id="GO:0009062">
    <property type="term" value="P:fatty acid catabolic process"/>
    <property type="evidence" value="ECO:0007669"/>
    <property type="project" value="TreeGrafter"/>
</dbReference>
<dbReference type="Pfam" id="PF02551">
    <property type="entry name" value="Acyl_CoA_thio"/>
    <property type="match status" value="1"/>
</dbReference>
<dbReference type="NCBIfam" id="TIGR00189">
    <property type="entry name" value="tesB"/>
    <property type="match status" value="1"/>
</dbReference>
<dbReference type="Proteomes" id="UP001157439">
    <property type="component" value="Unassembled WGS sequence"/>
</dbReference>
<dbReference type="InterPro" id="IPR042171">
    <property type="entry name" value="Acyl-CoA_hotdog"/>
</dbReference>
<accession>A0AA37TMU0</accession>
<comment type="subunit">
    <text evidence="2">Homotetramer.</text>
</comment>
<feature type="domain" description="Acyl-CoA thioesterase-like N-terminal HotDog" evidence="10">
    <location>
        <begin position="31"/>
        <end position="109"/>
    </location>
</feature>
<keyword evidence="3" id="KW-0378">Hydrolase</keyword>
<dbReference type="GO" id="GO:0005829">
    <property type="term" value="C:cytosol"/>
    <property type="evidence" value="ECO:0007669"/>
    <property type="project" value="TreeGrafter"/>
</dbReference>
<dbReference type="InterPro" id="IPR049449">
    <property type="entry name" value="TesB_ACOT8-like_N"/>
</dbReference>
<name>A0AA37TMU0_9GAMM</name>
<evidence type="ECO:0000256" key="5">
    <source>
        <dbReference type="ARBA" id="ARBA00038894"/>
    </source>
</evidence>
<dbReference type="RefSeq" id="WP_095498195.1">
    <property type="nucleotide sequence ID" value="NZ_BSPO01000003.1"/>
</dbReference>
<evidence type="ECO:0000256" key="1">
    <source>
        <dbReference type="ARBA" id="ARBA00006538"/>
    </source>
</evidence>
<dbReference type="AlphaFoldDB" id="A0AA37TMU0"/>
<protein>
    <recommendedName>
        <fullName evidence="7">Acyl-CoA thioesterase 2</fullName>
        <ecNumber evidence="5">3.1.2.20</ecNumber>
    </recommendedName>
    <alternativeName>
        <fullName evidence="8">Thioesterase II</fullName>
    </alternativeName>
</protein>
<dbReference type="PANTHER" id="PTHR11066">
    <property type="entry name" value="ACYL-COA THIOESTERASE"/>
    <property type="match status" value="1"/>
</dbReference>
<reference evidence="11 12" key="1">
    <citation type="journal article" date="2014" name="Int. J. Syst. Evol. Microbiol.">
        <title>Complete genome sequence of Corynebacterium casei LMG S-19264T (=DSM 44701T), isolated from a smear-ripened cheese.</title>
        <authorList>
            <consortium name="US DOE Joint Genome Institute (JGI-PGF)"/>
            <person name="Walter F."/>
            <person name="Albersmeier A."/>
            <person name="Kalinowski J."/>
            <person name="Ruckert C."/>
        </authorList>
    </citation>
    <scope>NUCLEOTIDE SEQUENCE [LARGE SCALE GENOMIC DNA]</scope>
    <source>
        <strain evidence="11 12">NBRC 112785</strain>
    </source>
</reference>
<evidence type="ECO:0000256" key="4">
    <source>
        <dbReference type="ARBA" id="ARBA00023098"/>
    </source>
</evidence>
<dbReference type="SUPFAM" id="SSF54637">
    <property type="entry name" value="Thioesterase/thiol ester dehydrase-isomerase"/>
    <property type="match status" value="2"/>
</dbReference>
<organism evidence="11 12">
    <name type="scientific">Paraferrimonas haliotis</name>
    <dbReference type="NCBI Taxonomy" id="2013866"/>
    <lineage>
        <taxon>Bacteria</taxon>
        <taxon>Pseudomonadati</taxon>
        <taxon>Pseudomonadota</taxon>
        <taxon>Gammaproteobacteria</taxon>
        <taxon>Alteromonadales</taxon>
        <taxon>Ferrimonadaceae</taxon>
        <taxon>Paraferrimonas</taxon>
    </lineage>
</organism>
<comment type="catalytic activity">
    <reaction evidence="6">
        <text>a fatty acyl-CoA + H2O = a fatty acid + CoA + H(+)</text>
        <dbReference type="Rhea" id="RHEA:16781"/>
        <dbReference type="ChEBI" id="CHEBI:15377"/>
        <dbReference type="ChEBI" id="CHEBI:15378"/>
        <dbReference type="ChEBI" id="CHEBI:28868"/>
        <dbReference type="ChEBI" id="CHEBI:57287"/>
        <dbReference type="ChEBI" id="CHEBI:77636"/>
        <dbReference type="EC" id="3.1.2.20"/>
    </reaction>
    <physiologicalReaction direction="left-to-right" evidence="6">
        <dbReference type="Rhea" id="RHEA:16782"/>
    </physiologicalReaction>
</comment>
<evidence type="ECO:0000256" key="7">
    <source>
        <dbReference type="ARBA" id="ARBA00071120"/>
    </source>
</evidence>
<dbReference type="EC" id="3.1.2.20" evidence="5"/>
<proteinExistence type="inferred from homology"/>
<evidence type="ECO:0000256" key="2">
    <source>
        <dbReference type="ARBA" id="ARBA00011881"/>
    </source>
</evidence>
<evidence type="ECO:0000256" key="8">
    <source>
        <dbReference type="ARBA" id="ARBA00079653"/>
    </source>
</evidence>
<evidence type="ECO:0000313" key="11">
    <source>
        <dbReference type="EMBL" id="GLS84322.1"/>
    </source>
</evidence>
<sequence>MSDVLQELVQLHELERIEQGLYRGQSQDLGFGHVFGGQVIGQALAAAKQTVPQERTITSLHTYFLLPGDVALPIVYDVETIRDGGSFSTRRVKAIQKGRPIFYMTCSFQIPEQGFEHHSPMPSVKGPEGLKSTQQLAQALIGHVPQAALASWLAESPIEMRPLEPVNPLAPNKAEAVNYVWLKANGTLPDDPRLHKNLLAYVSDYNFLTTALKPHGVSFMTRGVRMATIDHSMWYHREFKLDEWILFEAQSTSASGGRGLVHGKFYDLAGNLLVSATQEGLIRYTKPQ</sequence>
<dbReference type="CDD" id="cd03444">
    <property type="entry name" value="Thioesterase_II_repeat1"/>
    <property type="match status" value="1"/>
</dbReference>
<evidence type="ECO:0000256" key="3">
    <source>
        <dbReference type="ARBA" id="ARBA00022801"/>
    </source>
</evidence>
<dbReference type="EMBL" id="BSPO01000003">
    <property type="protein sequence ID" value="GLS84322.1"/>
    <property type="molecule type" value="Genomic_DNA"/>
</dbReference>